<evidence type="ECO:0000259" key="3">
    <source>
        <dbReference type="Pfam" id="PF12200"/>
    </source>
</evidence>
<name>A0A7W4K353_9PROT</name>
<comment type="caution">
    <text evidence="4">The sequence shown here is derived from an EMBL/GenBank/DDBJ whole genome shotgun (WGS) entry which is preliminary data.</text>
</comment>
<feature type="compositionally biased region" description="Pro residues" evidence="1">
    <location>
        <begin position="29"/>
        <end position="43"/>
    </location>
</feature>
<sequence>MSIFGTILSTIFGHAGAATPAAAQATAPAAPPPAAQAPAPAAPATPSAPVDVAAILTDLAAKAPQPLNWQQSIVDLMKLLGLDSSLAARKQLAGELHYTGDTNDSASMNVWLHKAVMQKLAENGGKVPDDLK</sequence>
<protein>
    <submittedName>
        <fullName evidence="4">DUF3597 domain-containing protein</fullName>
    </submittedName>
</protein>
<feature type="chain" id="PRO_5031478631" evidence="2">
    <location>
        <begin position="18"/>
        <end position="132"/>
    </location>
</feature>
<dbReference type="Pfam" id="PF12200">
    <property type="entry name" value="DUF3597"/>
    <property type="match status" value="1"/>
</dbReference>
<feature type="region of interest" description="Disordered" evidence="1">
    <location>
        <begin position="23"/>
        <end position="47"/>
    </location>
</feature>
<dbReference type="EMBL" id="JABEQP010000019">
    <property type="protein sequence ID" value="MBB2199395.1"/>
    <property type="molecule type" value="Genomic_DNA"/>
</dbReference>
<dbReference type="RefSeq" id="WP_183010343.1">
    <property type="nucleotide sequence ID" value="NZ_JABEQP010000019.1"/>
</dbReference>
<feature type="signal peptide" evidence="2">
    <location>
        <begin position="1"/>
        <end position="17"/>
    </location>
</feature>
<dbReference type="SUPFAM" id="SSF158634">
    <property type="entry name" value="RPA2825-like"/>
    <property type="match status" value="1"/>
</dbReference>
<reference evidence="4 5" key="1">
    <citation type="submission" date="2020-04" db="EMBL/GenBank/DDBJ databases">
        <title>Description of novel Gluconacetobacter.</title>
        <authorList>
            <person name="Sombolestani A."/>
        </authorList>
    </citation>
    <scope>NUCLEOTIDE SEQUENCE [LARGE SCALE GENOMIC DNA]</scope>
    <source>
        <strain evidence="4 5">LMG 22058</strain>
    </source>
</reference>
<keyword evidence="2" id="KW-0732">Signal</keyword>
<evidence type="ECO:0000313" key="5">
    <source>
        <dbReference type="Proteomes" id="UP000530320"/>
    </source>
</evidence>
<dbReference type="AlphaFoldDB" id="A0A7W4K353"/>
<proteinExistence type="predicted"/>
<organism evidence="4 5">
    <name type="scientific">Gluconacetobacter dulcium</name>
    <dbReference type="NCBI Taxonomy" id="2729096"/>
    <lineage>
        <taxon>Bacteria</taxon>
        <taxon>Pseudomonadati</taxon>
        <taxon>Pseudomonadota</taxon>
        <taxon>Alphaproteobacteria</taxon>
        <taxon>Acetobacterales</taxon>
        <taxon>Acetobacteraceae</taxon>
        <taxon>Gluconacetobacter</taxon>
    </lineage>
</organism>
<evidence type="ECO:0000313" key="4">
    <source>
        <dbReference type="EMBL" id="MBB2199395.1"/>
    </source>
</evidence>
<gene>
    <name evidence="4" type="ORF">HLH44_18475</name>
</gene>
<evidence type="ECO:0000256" key="1">
    <source>
        <dbReference type="SAM" id="MobiDB-lite"/>
    </source>
</evidence>
<dbReference type="Proteomes" id="UP000530320">
    <property type="component" value="Unassembled WGS sequence"/>
</dbReference>
<accession>A0A7W4K353</accession>
<feature type="domain" description="DUF3597" evidence="3">
    <location>
        <begin position="3"/>
        <end position="128"/>
    </location>
</feature>
<dbReference type="InterPro" id="IPR022016">
    <property type="entry name" value="DUF3597"/>
</dbReference>
<evidence type="ECO:0000256" key="2">
    <source>
        <dbReference type="SAM" id="SignalP"/>
    </source>
</evidence>